<dbReference type="HOGENOM" id="CLU_2119915_0_0_7"/>
<proteinExistence type="predicted"/>
<dbReference type="OrthoDB" id="5512982at2"/>
<protein>
    <submittedName>
        <fullName evidence="1">Uncharacterized protein</fullName>
    </submittedName>
</protein>
<keyword evidence="2" id="KW-1185">Reference proteome</keyword>
<dbReference type="EMBL" id="CP000478">
    <property type="protein sequence ID" value="ABK16529.1"/>
    <property type="molecule type" value="Genomic_DNA"/>
</dbReference>
<evidence type="ECO:0000313" key="2">
    <source>
        <dbReference type="Proteomes" id="UP000001784"/>
    </source>
</evidence>
<dbReference type="STRING" id="335543.Sfum_0832"/>
<dbReference type="InParanoid" id="A0LGH7"/>
<dbReference type="Proteomes" id="UP000001784">
    <property type="component" value="Chromosome"/>
</dbReference>
<sequence>MELIPDFQESSVLLRIQNSSKPHQIIDLVANTEEGYFETRGLKELFGSQEIRILYQEFLLIPEYARVISFLLETMSAAQDLNLPYSYQDLFEYEGERYSIVEDGGYRLLKKLEE</sequence>
<name>A0LGH7_SYNFM</name>
<evidence type="ECO:0000313" key="1">
    <source>
        <dbReference type="EMBL" id="ABK16529.1"/>
    </source>
</evidence>
<gene>
    <name evidence="1" type="ordered locus">Sfum_0832</name>
</gene>
<dbReference type="RefSeq" id="WP_011697702.1">
    <property type="nucleotide sequence ID" value="NC_008554.1"/>
</dbReference>
<dbReference type="AlphaFoldDB" id="A0LGH7"/>
<organism evidence="1 2">
    <name type="scientific">Syntrophobacter fumaroxidans (strain DSM 10017 / MPOB)</name>
    <dbReference type="NCBI Taxonomy" id="335543"/>
    <lineage>
        <taxon>Bacteria</taxon>
        <taxon>Pseudomonadati</taxon>
        <taxon>Thermodesulfobacteriota</taxon>
        <taxon>Syntrophobacteria</taxon>
        <taxon>Syntrophobacterales</taxon>
        <taxon>Syntrophobacteraceae</taxon>
        <taxon>Syntrophobacter</taxon>
    </lineage>
</organism>
<reference evidence="1 2" key="1">
    <citation type="submission" date="2006-10" db="EMBL/GenBank/DDBJ databases">
        <title>Complete sequence of Syntrophobacter fumaroxidans MPOB.</title>
        <authorList>
            <consortium name="US DOE Joint Genome Institute"/>
            <person name="Copeland A."/>
            <person name="Lucas S."/>
            <person name="Lapidus A."/>
            <person name="Barry K."/>
            <person name="Detter J.C."/>
            <person name="Glavina del Rio T."/>
            <person name="Hammon N."/>
            <person name="Israni S."/>
            <person name="Pitluck S."/>
            <person name="Goltsman E.G."/>
            <person name="Martinez M."/>
            <person name="Schmutz J."/>
            <person name="Larimer F."/>
            <person name="Land M."/>
            <person name="Hauser L."/>
            <person name="Kyrpides N."/>
            <person name="Kim E."/>
            <person name="Boone D.R."/>
            <person name="Brockman F."/>
            <person name="Culley D."/>
            <person name="Ferry J."/>
            <person name="Gunsalus R."/>
            <person name="McInerney M.J."/>
            <person name="Morrison M."/>
            <person name="Plugge C."/>
            <person name="Rohlin L."/>
            <person name="Scholten J."/>
            <person name="Sieber J."/>
            <person name="Stams A.J.M."/>
            <person name="Worm P."/>
            <person name="Henstra A.M."/>
            <person name="Richardson P."/>
        </authorList>
    </citation>
    <scope>NUCLEOTIDE SEQUENCE [LARGE SCALE GENOMIC DNA]</scope>
    <source>
        <strain evidence="2">DSM 10017 / MPOB</strain>
    </source>
</reference>
<accession>A0LGH7</accession>
<dbReference type="KEGG" id="sfu:Sfum_0832"/>